<keyword evidence="3" id="KW-1185">Reference proteome</keyword>
<dbReference type="InterPro" id="IPR009875">
    <property type="entry name" value="PilZ_domain"/>
</dbReference>
<dbReference type="AlphaFoldDB" id="A0A1Y0D7K0"/>
<dbReference type="OrthoDB" id="5600075at2"/>
<dbReference type="GO" id="GO:0035438">
    <property type="term" value="F:cyclic-di-GMP binding"/>
    <property type="evidence" value="ECO:0007669"/>
    <property type="project" value="InterPro"/>
</dbReference>
<dbReference type="Pfam" id="PF07238">
    <property type="entry name" value="PilZ"/>
    <property type="match status" value="1"/>
</dbReference>
<proteinExistence type="predicted"/>
<name>A0A1Y0D7K0_9GAMM</name>
<evidence type="ECO:0000259" key="1">
    <source>
        <dbReference type="Pfam" id="PF07238"/>
    </source>
</evidence>
<gene>
    <name evidence="2" type="ORF">CBP31_13540</name>
</gene>
<feature type="domain" description="PilZ" evidence="1">
    <location>
        <begin position="103"/>
        <end position="205"/>
    </location>
</feature>
<protein>
    <recommendedName>
        <fullName evidence="1">PilZ domain-containing protein</fullName>
    </recommendedName>
</protein>
<dbReference type="RefSeq" id="WP_087038174.1">
    <property type="nucleotide sequence ID" value="NZ_CP021377.1"/>
</dbReference>
<organism evidence="2 3">
    <name type="scientific">Oceanisphaera profunda</name>
    <dbReference type="NCBI Taxonomy" id="1416627"/>
    <lineage>
        <taxon>Bacteria</taxon>
        <taxon>Pseudomonadati</taxon>
        <taxon>Pseudomonadota</taxon>
        <taxon>Gammaproteobacteria</taxon>
        <taxon>Aeromonadales</taxon>
        <taxon>Aeromonadaceae</taxon>
        <taxon>Oceanisphaera</taxon>
    </lineage>
</organism>
<dbReference type="EMBL" id="CP021377">
    <property type="protein sequence ID" value="ART83523.1"/>
    <property type="molecule type" value="Genomic_DNA"/>
</dbReference>
<reference evidence="2 3" key="1">
    <citation type="journal article" date="2014" name="Int. J. Syst. Evol. Microbiol.">
        <title>Oceanisphaera profunda sp. nov., a marine bacterium isolated from deep-sea sediment, and emended description of the genus Oceanisphaera.</title>
        <authorList>
            <person name="Xu Z."/>
            <person name="Zhang X.Y."/>
            <person name="Su H.N."/>
            <person name="Yu Z.C."/>
            <person name="Liu C."/>
            <person name="Li H."/>
            <person name="Chen X.L."/>
            <person name="Song X.Y."/>
            <person name="Xie B.B."/>
            <person name="Qin Q.L."/>
            <person name="Zhou B.C."/>
            <person name="Shi M."/>
            <person name="Huang Y."/>
            <person name="Zhang Y.Z."/>
        </authorList>
    </citation>
    <scope>NUCLEOTIDE SEQUENCE [LARGE SCALE GENOMIC DNA]</scope>
    <source>
        <strain evidence="2 3">SM1222</strain>
    </source>
</reference>
<evidence type="ECO:0000313" key="3">
    <source>
        <dbReference type="Proteomes" id="UP000243937"/>
    </source>
</evidence>
<accession>A0A1Y0D7K0</accession>
<dbReference type="Proteomes" id="UP000243937">
    <property type="component" value="Chromosome"/>
</dbReference>
<evidence type="ECO:0000313" key="2">
    <source>
        <dbReference type="EMBL" id="ART83523.1"/>
    </source>
</evidence>
<dbReference type="Gene3D" id="2.40.10.220">
    <property type="entry name" value="predicted glycosyltransferase like domains"/>
    <property type="match status" value="1"/>
</dbReference>
<sequence length="217" mass="24065">MPSHPYLSEEEIALLSELYQADGPQDCLTLPLLLDKQVAPLLAQASRLELKLVMGELMFSFPVTLSHSFAYPEQAELSAPSITCEIGTNDISASSISHGGHPRAWRLPAPAHIQLKRANGKPLAAEIRDLSINGMRLLSRRALFRPEKATLQPRVQTLLLVVGEAELRCKVTLVRERKGPAFWLTAVQFQLNSADQRTLSDFVFQGFLAQNEKKQAP</sequence>
<dbReference type="KEGG" id="opf:CBP31_13540"/>